<dbReference type="Pfam" id="PF05225">
    <property type="entry name" value="HTH_psq"/>
    <property type="match status" value="1"/>
</dbReference>
<organism evidence="4 5">
    <name type="scientific">Aquatica leii</name>
    <dbReference type="NCBI Taxonomy" id="1421715"/>
    <lineage>
        <taxon>Eukaryota</taxon>
        <taxon>Metazoa</taxon>
        <taxon>Ecdysozoa</taxon>
        <taxon>Arthropoda</taxon>
        <taxon>Hexapoda</taxon>
        <taxon>Insecta</taxon>
        <taxon>Pterygota</taxon>
        <taxon>Neoptera</taxon>
        <taxon>Endopterygota</taxon>
        <taxon>Coleoptera</taxon>
        <taxon>Polyphaga</taxon>
        <taxon>Elateriformia</taxon>
        <taxon>Elateroidea</taxon>
        <taxon>Lampyridae</taxon>
        <taxon>Luciolinae</taxon>
        <taxon>Aquatica</taxon>
    </lineage>
</organism>
<feature type="coiled-coil region" evidence="1">
    <location>
        <begin position="65"/>
        <end position="108"/>
    </location>
</feature>
<gene>
    <name evidence="4" type="ORF">RN001_005954</name>
</gene>
<dbReference type="Proteomes" id="UP001353858">
    <property type="component" value="Unassembled WGS sequence"/>
</dbReference>
<keyword evidence="5" id="KW-1185">Reference proteome</keyword>
<evidence type="ECO:0000313" key="5">
    <source>
        <dbReference type="Proteomes" id="UP001353858"/>
    </source>
</evidence>
<protein>
    <recommendedName>
        <fullName evidence="3">HTH psq-type domain-containing protein</fullName>
    </recommendedName>
</protein>
<dbReference type="EMBL" id="JARPUR010000002">
    <property type="protein sequence ID" value="KAK4882635.1"/>
    <property type="molecule type" value="Genomic_DNA"/>
</dbReference>
<dbReference type="InterPro" id="IPR007889">
    <property type="entry name" value="HTH_Psq"/>
</dbReference>
<comment type="caution">
    <text evidence="4">The sequence shown here is derived from an EMBL/GenBank/DDBJ whole genome shotgun (WGS) entry which is preliminary data.</text>
</comment>
<evidence type="ECO:0000256" key="1">
    <source>
        <dbReference type="SAM" id="Coils"/>
    </source>
</evidence>
<feature type="region of interest" description="Disordered" evidence="2">
    <location>
        <begin position="1"/>
        <end position="22"/>
    </location>
</feature>
<evidence type="ECO:0000259" key="3">
    <source>
        <dbReference type="Pfam" id="PF05225"/>
    </source>
</evidence>
<feature type="compositionally biased region" description="Polar residues" evidence="2">
    <location>
        <begin position="1"/>
        <end position="13"/>
    </location>
</feature>
<dbReference type="PANTHER" id="PTHR10773">
    <property type="entry name" value="DNA-DIRECTED RNA POLYMERASES I, II, AND III SUBUNIT RPABC2"/>
    <property type="match status" value="1"/>
</dbReference>
<reference evidence="5" key="1">
    <citation type="submission" date="2023-01" db="EMBL/GenBank/DDBJ databases">
        <title>Key to firefly adult light organ development and bioluminescence: homeobox transcription factors regulate luciferase expression and transportation to peroxisome.</title>
        <authorList>
            <person name="Fu X."/>
        </authorList>
    </citation>
    <scope>NUCLEOTIDE SEQUENCE [LARGE SCALE GENOMIC DNA]</scope>
</reference>
<accession>A0AAN7Q8G1</accession>
<dbReference type="GO" id="GO:0003677">
    <property type="term" value="F:DNA binding"/>
    <property type="evidence" value="ECO:0007669"/>
    <property type="project" value="InterPro"/>
</dbReference>
<feature type="domain" description="HTH psq-type" evidence="3">
    <location>
        <begin position="267"/>
        <end position="302"/>
    </location>
</feature>
<dbReference type="AlphaFoldDB" id="A0AAN7Q8G1"/>
<keyword evidence="1" id="KW-0175">Coiled coil</keyword>
<evidence type="ECO:0000313" key="4">
    <source>
        <dbReference type="EMBL" id="KAK4882635.1"/>
    </source>
</evidence>
<sequence>MEVIFNTPSTSQRFPPDPTCDPSNTVPAEIPLKNKTKFKKKRKGTSELHVLADTKSKMYQEKTRLLILECEGKEKENKLKDLQIAMLQEELEERKEGKALRLSILKEEIFKYKRMDVIQEPPIKRKRGVVNPSKYQRNRIKSSRSQGKEYVNYKGHVVHAKAIGNSCNCPLKCVEKVNEENRNNVFKTFYEIATKNEQDIYLQGQIEVCSVRRRTTNAQEDEKRARSYYHFVKINGKNVKVCRKAFLILFKKMPRKLKPRKYGTATAESMSKAVDLVLNKKYSVRQAAVCCNVKYPTFQRYVMKKQSNLEGNKNGT</sequence>
<dbReference type="PANTHER" id="PTHR10773:SF19">
    <property type="match status" value="1"/>
</dbReference>
<proteinExistence type="predicted"/>
<name>A0AAN7Q8G1_9COLE</name>
<evidence type="ECO:0000256" key="2">
    <source>
        <dbReference type="SAM" id="MobiDB-lite"/>
    </source>
</evidence>